<accession>A0AAE3GSR5</accession>
<reference evidence="1" key="1">
    <citation type="submission" date="2022-06" db="EMBL/GenBank/DDBJ databases">
        <title>New cyanobacteria of genus Symplocastrum in benthos of Lake Baikal.</title>
        <authorList>
            <person name="Sorokovikova E."/>
            <person name="Tikhonova I."/>
            <person name="Krasnopeev A."/>
            <person name="Evseev P."/>
            <person name="Gladkikh A."/>
            <person name="Belykh O."/>
        </authorList>
    </citation>
    <scope>NUCLEOTIDE SEQUENCE</scope>
    <source>
        <strain evidence="1">BBK-W-15</strain>
    </source>
</reference>
<name>A0AAE3GSR5_9CYAN</name>
<evidence type="ECO:0000313" key="2">
    <source>
        <dbReference type="Proteomes" id="UP001204953"/>
    </source>
</evidence>
<dbReference type="AlphaFoldDB" id="A0AAE3GSR5"/>
<evidence type="ECO:0000313" key="1">
    <source>
        <dbReference type="EMBL" id="MCP2730085.1"/>
    </source>
</evidence>
<sequence>MLPLKPEAANPDELFQEKLENLMIGRIHKWVVDNRQKNFPISFLPPPTLPFLHKEGIPSTRKLVELSPYQPCITHCISDTWDYKGKIKFLCSRCTPDVPILYQPSLNQGSNL</sequence>
<protein>
    <submittedName>
        <fullName evidence="1">Uncharacterized protein</fullName>
    </submittedName>
</protein>
<comment type="caution">
    <text evidence="1">The sequence shown here is derived from an EMBL/GenBank/DDBJ whole genome shotgun (WGS) entry which is preliminary data.</text>
</comment>
<organism evidence="1 2">
    <name type="scientific">Limnofasciculus baicalensis BBK-W-15</name>
    <dbReference type="NCBI Taxonomy" id="2699891"/>
    <lineage>
        <taxon>Bacteria</taxon>
        <taxon>Bacillati</taxon>
        <taxon>Cyanobacteriota</taxon>
        <taxon>Cyanophyceae</taxon>
        <taxon>Coleofasciculales</taxon>
        <taxon>Coleofasciculaceae</taxon>
        <taxon>Limnofasciculus</taxon>
        <taxon>Limnofasciculus baicalensis</taxon>
    </lineage>
</organism>
<dbReference type="EMBL" id="JAMZMM010000168">
    <property type="protein sequence ID" value="MCP2730085.1"/>
    <property type="molecule type" value="Genomic_DNA"/>
</dbReference>
<proteinExistence type="predicted"/>
<dbReference type="Proteomes" id="UP001204953">
    <property type="component" value="Unassembled WGS sequence"/>
</dbReference>
<gene>
    <name evidence="1" type="ORF">NJ959_16765</name>
</gene>
<keyword evidence="2" id="KW-1185">Reference proteome</keyword>